<gene>
    <name evidence="3" type="ORF">HMPREF0654_06375</name>
</gene>
<organism evidence="3 4">
    <name type="scientific">Prevotella disiens DNF00882</name>
    <dbReference type="NCBI Taxonomy" id="1401075"/>
    <lineage>
        <taxon>Bacteria</taxon>
        <taxon>Pseudomonadati</taxon>
        <taxon>Bacteroidota</taxon>
        <taxon>Bacteroidia</taxon>
        <taxon>Bacteroidales</taxon>
        <taxon>Prevotellaceae</taxon>
        <taxon>Prevotella</taxon>
    </lineage>
</organism>
<reference evidence="3 4" key="1">
    <citation type="submission" date="2014-07" db="EMBL/GenBank/DDBJ databases">
        <authorList>
            <person name="McCorrison J."/>
            <person name="Sanka R."/>
            <person name="Torralba M."/>
            <person name="Gillis M."/>
            <person name="Haft D.H."/>
            <person name="Methe B."/>
            <person name="Sutton G."/>
            <person name="Nelson K.E."/>
        </authorList>
    </citation>
    <scope>NUCLEOTIDE SEQUENCE [LARGE SCALE GENOMIC DNA]</scope>
    <source>
        <strain evidence="3 4">DNF00882</strain>
    </source>
</reference>
<dbReference type="AlphaFoldDB" id="A0A096C2E5"/>
<evidence type="ECO:0000313" key="4">
    <source>
        <dbReference type="Proteomes" id="UP000029538"/>
    </source>
</evidence>
<dbReference type="Pfam" id="PF13568">
    <property type="entry name" value="OMP_b-brl_2"/>
    <property type="match status" value="1"/>
</dbReference>
<dbReference type="RefSeq" id="WP_036883309.1">
    <property type="nucleotide sequence ID" value="NZ_JRNR01000057.1"/>
</dbReference>
<accession>A0A096C2E5</accession>
<sequence length="234" mass="25895">MKRFFLFVAIALATMTAQAQPKWGTWSIVPHVGVSFSNISGDKIYAGGFFSDFDKVSKSKTRIGFSGGLDAVYQATDMLAVSFGAVYTQAGCNFEDVPANLSAEHGTVLHDTYYNLGYVDVPLVAHVYVSKGLAFSFGFQPSFLTNATGHYEMQDYETNKEGGIKYDKNKVNEENSKNLFKKTAFSIPIGISYEYENVVLNAHYNFGLSKVYAYDLGDNKNKIITVSVGYKFNL</sequence>
<feature type="signal peptide" evidence="1">
    <location>
        <begin position="1"/>
        <end position="19"/>
    </location>
</feature>
<feature type="chain" id="PRO_5001926082" evidence="1">
    <location>
        <begin position="20"/>
        <end position="234"/>
    </location>
</feature>
<keyword evidence="1" id="KW-0732">Signal</keyword>
<name>A0A096C2E5_9BACT</name>
<evidence type="ECO:0000256" key="1">
    <source>
        <dbReference type="SAM" id="SignalP"/>
    </source>
</evidence>
<dbReference type="EMBL" id="JRNR01000057">
    <property type="protein sequence ID" value="KGF49152.1"/>
    <property type="molecule type" value="Genomic_DNA"/>
</dbReference>
<dbReference type="InterPro" id="IPR025665">
    <property type="entry name" value="Beta-barrel_OMP_2"/>
</dbReference>
<proteinExistence type="predicted"/>
<feature type="domain" description="Outer membrane protein beta-barrel" evidence="2">
    <location>
        <begin position="18"/>
        <end position="211"/>
    </location>
</feature>
<dbReference type="Proteomes" id="UP000029538">
    <property type="component" value="Unassembled WGS sequence"/>
</dbReference>
<protein>
    <submittedName>
        <fullName evidence="3">Membrane protein</fullName>
    </submittedName>
</protein>
<comment type="caution">
    <text evidence="3">The sequence shown here is derived from an EMBL/GenBank/DDBJ whole genome shotgun (WGS) entry which is preliminary data.</text>
</comment>
<evidence type="ECO:0000313" key="3">
    <source>
        <dbReference type="EMBL" id="KGF49152.1"/>
    </source>
</evidence>
<evidence type="ECO:0000259" key="2">
    <source>
        <dbReference type="Pfam" id="PF13568"/>
    </source>
</evidence>